<accession>A0A5C3Q9X5</accession>
<dbReference type="CDD" id="cd02846">
    <property type="entry name" value="PAZ_argonaute_like"/>
    <property type="match status" value="1"/>
</dbReference>
<dbReference type="AlphaFoldDB" id="A0A5C3Q9X5"/>
<proteinExistence type="predicted"/>
<evidence type="ECO:0000313" key="3">
    <source>
        <dbReference type="EMBL" id="TFK98366.1"/>
    </source>
</evidence>
<dbReference type="EMBL" id="ML178840">
    <property type="protein sequence ID" value="TFK98366.1"/>
    <property type="molecule type" value="Genomic_DNA"/>
</dbReference>
<gene>
    <name evidence="3" type="ORF">BDV98DRAFT_595861</name>
</gene>
<dbReference type="Pfam" id="PF02170">
    <property type="entry name" value="PAZ"/>
    <property type="match status" value="1"/>
</dbReference>
<dbReference type="SUPFAM" id="SSF101690">
    <property type="entry name" value="PAZ domain"/>
    <property type="match status" value="1"/>
</dbReference>
<dbReference type="STRING" id="1884261.A0A5C3Q9X5"/>
<feature type="chain" id="PRO_5023026151" evidence="1">
    <location>
        <begin position="28"/>
        <end position="430"/>
    </location>
</feature>
<dbReference type="OrthoDB" id="10252740at2759"/>
<dbReference type="Gene3D" id="2.170.260.10">
    <property type="entry name" value="paz domain"/>
    <property type="match status" value="1"/>
</dbReference>
<dbReference type="SMART" id="SM01163">
    <property type="entry name" value="DUF1785"/>
    <property type="match status" value="1"/>
</dbReference>
<dbReference type="PROSITE" id="PS50821">
    <property type="entry name" value="PAZ"/>
    <property type="match status" value="1"/>
</dbReference>
<keyword evidence="1" id="KW-0732">Signal</keyword>
<evidence type="ECO:0000313" key="4">
    <source>
        <dbReference type="Proteomes" id="UP000305067"/>
    </source>
</evidence>
<dbReference type="InterPro" id="IPR003100">
    <property type="entry name" value="PAZ_dom"/>
</dbReference>
<evidence type="ECO:0000256" key="1">
    <source>
        <dbReference type="SAM" id="SignalP"/>
    </source>
</evidence>
<dbReference type="InterPro" id="IPR014811">
    <property type="entry name" value="ArgoL1"/>
</dbReference>
<evidence type="ECO:0000259" key="2">
    <source>
        <dbReference type="PROSITE" id="PS50821"/>
    </source>
</evidence>
<dbReference type="Pfam" id="PF08699">
    <property type="entry name" value="ArgoL1"/>
    <property type="match status" value="1"/>
</dbReference>
<feature type="signal peptide" evidence="1">
    <location>
        <begin position="1"/>
        <end position="27"/>
    </location>
</feature>
<name>A0A5C3Q9X5_9AGAR</name>
<organism evidence="3 4">
    <name type="scientific">Pterulicium gracile</name>
    <dbReference type="NCBI Taxonomy" id="1884261"/>
    <lineage>
        <taxon>Eukaryota</taxon>
        <taxon>Fungi</taxon>
        <taxon>Dikarya</taxon>
        <taxon>Basidiomycota</taxon>
        <taxon>Agaricomycotina</taxon>
        <taxon>Agaricomycetes</taxon>
        <taxon>Agaricomycetidae</taxon>
        <taxon>Agaricales</taxon>
        <taxon>Pleurotineae</taxon>
        <taxon>Pterulaceae</taxon>
        <taxon>Pterulicium</taxon>
    </lineage>
</organism>
<feature type="domain" description="PAZ" evidence="2">
    <location>
        <begin position="277"/>
        <end position="391"/>
    </location>
</feature>
<sequence>MVHRIHLFTRNIVLTSFLAFHNLMSWASGMATGIKAMQKRDSVNAFQNQNRLFLGVSLSLEDGYPAEYTHSVVTTIGGFHKCNSASYGAVFRPLEIRVRPFSAVTTLTLTVTVAPYDQSDGLGYGSLSLQSTAFHYWLYGSTPPAFTPRAMYDGDKTLFALHELPLVGQGSSTYEISSTGKVSKRIIIKPTARDPVDFQPWRTEMAGAIHVLQQIIRQIPLQSYAQKGKSFFSPDGCEDLRNGIQICRGLFQSIRPTRGGMVVNVDISASTFYTPGNLVDISMQSLQLKSARELELQKPDQLKNLEAHLKHRTIRICVRPNHPCIKTIKGLQLRAGDYRFELDGVTTTVAEYYKKMYNRPLALPFAVGVNHRSKNSGDPEIIPLEFCEMVPGQLYRKPLPPHLTDAMVSFTTVKPAERLAMIASYVSIRK</sequence>
<keyword evidence="4" id="KW-1185">Reference proteome</keyword>
<dbReference type="PANTHER" id="PTHR22891">
    <property type="entry name" value="EUKARYOTIC TRANSLATION INITIATION FACTOR 2C"/>
    <property type="match status" value="1"/>
</dbReference>
<dbReference type="Proteomes" id="UP000305067">
    <property type="component" value="Unassembled WGS sequence"/>
</dbReference>
<reference evidence="3 4" key="1">
    <citation type="journal article" date="2019" name="Nat. Ecol. Evol.">
        <title>Megaphylogeny resolves global patterns of mushroom evolution.</title>
        <authorList>
            <person name="Varga T."/>
            <person name="Krizsan K."/>
            <person name="Foldi C."/>
            <person name="Dima B."/>
            <person name="Sanchez-Garcia M."/>
            <person name="Sanchez-Ramirez S."/>
            <person name="Szollosi G.J."/>
            <person name="Szarkandi J.G."/>
            <person name="Papp V."/>
            <person name="Albert L."/>
            <person name="Andreopoulos W."/>
            <person name="Angelini C."/>
            <person name="Antonin V."/>
            <person name="Barry K.W."/>
            <person name="Bougher N.L."/>
            <person name="Buchanan P."/>
            <person name="Buyck B."/>
            <person name="Bense V."/>
            <person name="Catcheside P."/>
            <person name="Chovatia M."/>
            <person name="Cooper J."/>
            <person name="Damon W."/>
            <person name="Desjardin D."/>
            <person name="Finy P."/>
            <person name="Geml J."/>
            <person name="Haridas S."/>
            <person name="Hughes K."/>
            <person name="Justo A."/>
            <person name="Karasinski D."/>
            <person name="Kautmanova I."/>
            <person name="Kiss B."/>
            <person name="Kocsube S."/>
            <person name="Kotiranta H."/>
            <person name="LaButti K.M."/>
            <person name="Lechner B.E."/>
            <person name="Liimatainen K."/>
            <person name="Lipzen A."/>
            <person name="Lukacs Z."/>
            <person name="Mihaltcheva S."/>
            <person name="Morgado L.N."/>
            <person name="Niskanen T."/>
            <person name="Noordeloos M.E."/>
            <person name="Ohm R.A."/>
            <person name="Ortiz-Santana B."/>
            <person name="Ovrebo C."/>
            <person name="Racz N."/>
            <person name="Riley R."/>
            <person name="Savchenko A."/>
            <person name="Shiryaev A."/>
            <person name="Soop K."/>
            <person name="Spirin V."/>
            <person name="Szebenyi C."/>
            <person name="Tomsovsky M."/>
            <person name="Tulloss R.E."/>
            <person name="Uehling J."/>
            <person name="Grigoriev I.V."/>
            <person name="Vagvolgyi C."/>
            <person name="Papp T."/>
            <person name="Martin F.M."/>
            <person name="Miettinen O."/>
            <person name="Hibbett D.S."/>
            <person name="Nagy L.G."/>
        </authorList>
    </citation>
    <scope>NUCLEOTIDE SEQUENCE [LARGE SCALE GENOMIC DNA]</scope>
    <source>
        <strain evidence="3 4">CBS 309.79</strain>
    </source>
</reference>
<protein>
    <submittedName>
        <fullName evidence="3">PAZ domain-containing protein</fullName>
    </submittedName>
</protein>
<dbReference type="GO" id="GO:0003723">
    <property type="term" value="F:RNA binding"/>
    <property type="evidence" value="ECO:0007669"/>
    <property type="project" value="InterPro"/>
</dbReference>
<dbReference type="InterPro" id="IPR036085">
    <property type="entry name" value="PAZ_dom_sf"/>
</dbReference>